<reference evidence="2 3" key="1">
    <citation type="submission" date="2016-10" db="EMBL/GenBank/DDBJ databases">
        <authorList>
            <person name="de Groot N.N."/>
        </authorList>
    </citation>
    <scope>NUCLEOTIDE SEQUENCE [LARGE SCALE GENOMIC DNA]</scope>
    <source>
        <strain evidence="2 3">DSM 6793</strain>
    </source>
</reference>
<evidence type="ECO:0000256" key="1">
    <source>
        <dbReference type="SAM" id="Phobius"/>
    </source>
</evidence>
<name>A0A1I1HS85_9BACT</name>
<keyword evidence="1" id="KW-0812">Transmembrane</keyword>
<protein>
    <submittedName>
        <fullName evidence="2">Uncharacterized protein</fullName>
    </submittedName>
</protein>
<dbReference type="STRING" id="927664.SAMN05421780_10471"/>
<keyword evidence="1" id="KW-0472">Membrane</keyword>
<organism evidence="2 3">
    <name type="scientific">Flexibacter flexilis DSM 6793</name>
    <dbReference type="NCBI Taxonomy" id="927664"/>
    <lineage>
        <taxon>Bacteria</taxon>
        <taxon>Pseudomonadati</taxon>
        <taxon>Bacteroidota</taxon>
        <taxon>Cytophagia</taxon>
        <taxon>Cytophagales</taxon>
        <taxon>Flexibacteraceae</taxon>
        <taxon>Flexibacter</taxon>
    </lineage>
</organism>
<keyword evidence="3" id="KW-1185">Reference proteome</keyword>
<accession>A0A1I1HS85</accession>
<evidence type="ECO:0000313" key="2">
    <source>
        <dbReference type="EMBL" id="SFC26736.1"/>
    </source>
</evidence>
<evidence type="ECO:0000313" key="3">
    <source>
        <dbReference type="Proteomes" id="UP000199514"/>
    </source>
</evidence>
<dbReference type="Proteomes" id="UP000199514">
    <property type="component" value="Unassembled WGS sequence"/>
</dbReference>
<feature type="transmembrane region" description="Helical" evidence="1">
    <location>
        <begin position="24"/>
        <end position="43"/>
    </location>
</feature>
<sequence length="53" mass="6355">MSVLCYGEKIQQNNINFVRSRMSLLFFVVFSRIYIFYCSSFFTKEESLIILID</sequence>
<gene>
    <name evidence="2" type="ORF">SAMN05421780_10471</name>
</gene>
<keyword evidence="1" id="KW-1133">Transmembrane helix</keyword>
<dbReference type="EMBL" id="FOLE01000004">
    <property type="protein sequence ID" value="SFC26736.1"/>
    <property type="molecule type" value="Genomic_DNA"/>
</dbReference>
<proteinExistence type="predicted"/>
<dbReference type="AlphaFoldDB" id="A0A1I1HS85"/>